<evidence type="ECO:0000256" key="5">
    <source>
        <dbReference type="ARBA" id="ARBA00022737"/>
    </source>
</evidence>
<dbReference type="Pfam" id="PF22191">
    <property type="entry name" value="IBR_1"/>
    <property type="match status" value="1"/>
</dbReference>
<dbReference type="PROSITE" id="PS51873">
    <property type="entry name" value="TRIAD"/>
    <property type="match status" value="1"/>
</dbReference>
<dbReference type="Proteomes" id="UP000234323">
    <property type="component" value="Unassembled WGS sequence"/>
</dbReference>
<evidence type="ECO:0000256" key="1">
    <source>
        <dbReference type="ARBA" id="ARBA00001798"/>
    </source>
</evidence>
<feature type="domain" description="RING-type" evidence="11">
    <location>
        <begin position="3"/>
        <end position="216"/>
    </location>
</feature>
<dbReference type="InterPro" id="IPR013083">
    <property type="entry name" value="Znf_RING/FYVE/PHD"/>
</dbReference>
<reference evidence="12 13" key="1">
    <citation type="submission" date="2015-10" db="EMBL/GenBank/DDBJ databases">
        <title>Genome analyses suggest a sexual origin of heterokaryosis in a supposedly ancient asexual fungus.</title>
        <authorList>
            <person name="Ropars J."/>
            <person name="Sedzielewska K."/>
            <person name="Noel J."/>
            <person name="Charron P."/>
            <person name="Farinelli L."/>
            <person name="Marton T."/>
            <person name="Kruger M."/>
            <person name="Pelin A."/>
            <person name="Brachmann A."/>
            <person name="Corradi N."/>
        </authorList>
    </citation>
    <scope>NUCLEOTIDE SEQUENCE [LARGE SCALE GENOMIC DNA]</scope>
    <source>
        <strain evidence="12 13">A4</strain>
    </source>
</reference>
<dbReference type="PROSITE" id="PS50089">
    <property type="entry name" value="ZF_RING_2"/>
    <property type="match status" value="1"/>
</dbReference>
<dbReference type="VEuPathDB" id="FungiDB:RhiirA1_415392"/>
<keyword evidence="8" id="KW-0862">Zinc</keyword>
<keyword evidence="3" id="KW-0808">Transferase</keyword>
<gene>
    <name evidence="12" type="ORF">RhiirA4_393876</name>
</gene>
<dbReference type="InterPro" id="IPR044066">
    <property type="entry name" value="TRIAD_supradom"/>
</dbReference>
<dbReference type="PANTHER" id="PTHR11685">
    <property type="entry name" value="RBR FAMILY RING FINGER AND IBR DOMAIN-CONTAINING"/>
    <property type="match status" value="1"/>
</dbReference>
<evidence type="ECO:0000259" key="11">
    <source>
        <dbReference type="PROSITE" id="PS51873"/>
    </source>
</evidence>
<keyword evidence="4" id="KW-0479">Metal-binding</keyword>
<dbReference type="AlphaFoldDB" id="A0A2I1FZG1"/>
<proteinExistence type="predicted"/>
<dbReference type="Pfam" id="PF01485">
    <property type="entry name" value="IBR"/>
    <property type="match status" value="1"/>
</dbReference>
<comment type="caution">
    <text evidence="12">The sequence shown here is derived from an EMBL/GenBank/DDBJ whole genome shotgun (WGS) entry which is preliminary data.</text>
</comment>
<evidence type="ECO:0000256" key="3">
    <source>
        <dbReference type="ARBA" id="ARBA00022679"/>
    </source>
</evidence>
<dbReference type="GO" id="GO:0016567">
    <property type="term" value="P:protein ubiquitination"/>
    <property type="evidence" value="ECO:0007669"/>
    <property type="project" value="InterPro"/>
</dbReference>
<evidence type="ECO:0000259" key="10">
    <source>
        <dbReference type="PROSITE" id="PS50089"/>
    </source>
</evidence>
<evidence type="ECO:0000313" key="12">
    <source>
        <dbReference type="EMBL" id="PKY39757.1"/>
    </source>
</evidence>
<organism evidence="12 13">
    <name type="scientific">Rhizophagus irregularis</name>
    <dbReference type="NCBI Taxonomy" id="588596"/>
    <lineage>
        <taxon>Eukaryota</taxon>
        <taxon>Fungi</taxon>
        <taxon>Fungi incertae sedis</taxon>
        <taxon>Mucoromycota</taxon>
        <taxon>Glomeromycotina</taxon>
        <taxon>Glomeromycetes</taxon>
        <taxon>Glomerales</taxon>
        <taxon>Glomeraceae</taxon>
        <taxon>Rhizophagus</taxon>
    </lineage>
</organism>
<dbReference type="EC" id="2.3.2.31" evidence="2"/>
<dbReference type="SUPFAM" id="SSF57850">
    <property type="entry name" value="RING/U-box"/>
    <property type="match status" value="3"/>
</dbReference>
<evidence type="ECO:0000256" key="4">
    <source>
        <dbReference type="ARBA" id="ARBA00022723"/>
    </source>
</evidence>
<keyword evidence="5" id="KW-0677">Repeat</keyword>
<dbReference type="CDD" id="cd20336">
    <property type="entry name" value="Rcat_RBR"/>
    <property type="match status" value="1"/>
</dbReference>
<evidence type="ECO:0000256" key="9">
    <source>
        <dbReference type="PROSITE-ProRule" id="PRU00175"/>
    </source>
</evidence>
<dbReference type="VEuPathDB" id="FungiDB:RhiirFUN_009502"/>
<dbReference type="InterPro" id="IPR002867">
    <property type="entry name" value="IBR_dom"/>
</dbReference>
<evidence type="ECO:0000256" key="7">
    <source>
        <dbReference type="ARBA" id="ARBA00022786"/>
    </source>
</evidence>
<keyword evidence="13" id="KW-1185">Reference proteome</keyword>
<name>A0A2I1FZG1_9GLOM</name>
<keyword evidence="7" id="KW-0833">Ubl conjugation pathway</keyword>
<keyword evidence="6 9" id="KW-0863">Zinc-finger</keyword>
<protein>
    <recommendedName>
        <fullName evidence="2">RBR-type E3 ubiquitin transferase</fullName>
        <ecNumber evidence="2">2.3.2.31</ecNumber>
    </recommendedName>
</protein>
<dbReference type="VEuPathDB" id="FungiDB:FUN_007257"/>
<comment type="catalytic activity">
    <reaction evidence="1">
        <text>[E2 ubiquitin-conjugating enzyme]-S-ubiquitinyl-L-cysteine + [acceptor protein]-L-lysine = [E2 ubiquitin-conjugating enzyme]-L-cysteine + [acceptor protein]-N(6)-ubiquitinyl-L-lysine.</text>
        <dbReference type="EC" id="2.3.2.31"/>
    </reaction>
</comment>
<evidence type="ECO:0000256" key="6">
    <source>
        <dbReference type="ARBA" id="ARBA00022771"/>
    </source>
</evidence>
<accession>A0A2I1FZG1</accession>
<dbReference type="OrthoDB" id="1431934at2759"/>
<dbReference type="InterPro" id="IPR017907">
    <property type="entry name" value="Znf_RING_CS"/>
</dbReference>
<dbReference type="SMART" id="SM00647">
    <property type="entry name" value="IBR"/>
    <property type="match status" value="2"/>
</dbReference>
<dbReference type="InterPro" id="IPR001841">
    <property type="entry name" value="Znf_RING"/>
</dbReference>
<feature type="domain" description="RING-type" evidence="10">
    <location>
        <begin position="7"/>
        <end position="54"/>
    </location>
</feature>
<dbReference type="PROSITE" id="PS00518">
    <property type="entry name" value="ZF_RING_1"/>
    <property type="match status" value="1"/>
</dbReference>
<dbReference type="InterPro" id="IPR031127">
    <property type="entry name" value="E3_UB_ligase_RBR"/>
</dbReference>
<dbReference type="Gene3D" id="3.30.40.10">
    <property type="entry name" value="Zinc/RING finger domain, C3HC4 (zinc finger)"/>
    <property type="match status" value="1"/>
</dbReference>
<evidence type="ECO:0000256" key="8">
    <source>
        <dbReference type="ARBA" id="ARBA00022833"/>
    </source>
</evidence>
<dbReference type="EMBL" id="LLXI01000075">
    <property type="protein sequence ID" value="PKY39757.1"/>
    <property type="molecule type" value="Genomic_DNA"/>
</dbReference>
<sequence length="230" mass="26535">MSNMPECTICYERDNDFRNITSNCSHQAVVCVKCVNEYIKNRSNEKQIFNIPCPTNGCNKLMERHDIKNFATKEVFEKYDELIFKIAIQRFPEFRWCKAPCGAGQIHIGKDKTPVVICESCGVESCYNHDVVWHTDQTCKEYDMKNKKSDFVTKNYISRETRGCPGCSIPIVKNGGCDHITCAKCGHQFCWLCLQTHPLHKPTCGKLRKWGRWVAKFSFLSCSRTTYLDS</sequence>
<evidence type="ECO:0000256" key="2">
    <source>
        <dbReference type="ARBA" id="ARBA00012251"/>
    </source>
</evidence>
<dbReference type="Gene3D" id="1.20.120.1750">
    <property type="match status" value="1"/>
</dbReference>
<dbReference type="GO" id="GO:0061630">
    <property type="term" value="F:ubiquitin protein ligase activity"/>
    <property type="evidence" value="ECO:0007669"/>
    <property type="project" value="UniProtKB-EC"/>
</dbReference>
<dbReference type="GO" id="GO:0008270">
    <property type="term" value="F:zinc ion binding"/>
    <property type="evidence" value="ECO:0007669"/>
    <property type="project" value="UniProtKB-KW"/>
</dbReference>
<evidence type="ECO:0000313" key="13">
    <source>
        <dbReference type="Proteomes" id="UP000234323"/>
    </source>
</evidence>